<protein>
    <submittedName>
        <fullName evidence="1">Cell wall synthesis protein kre9</fullName>
    </submittedName>
</protein>
<comment type="caution">
    <text evidence="1">The sequence shown here is derived from an EMBL/GenBank/DDBJ whole genome shotgun (WGS) entry which is preliminary data.</text>
</comment>
<keyword evidence="2" id="KW-1185">Reference proteome</keyword>
<reference evidence="1 2" key="1">
    <citation type="journal article" date="2023" name="ACS Omega">
        <title>Identification of the Neoaspergillic Acid Biosynthesis Gene Cluster by Establishing an In Vitro CRISPR-Ribonucleoprotein Genetic System in Aspergillus melleus.</title>
        <authorList>
            <person name="Yuan B."/>
            <person name="Grau M.F."/>
            <person name="Murata R.M."/>
            <person name="Torok T."/>
            <person name="Venkateswaran K."/>
            <person name="Stajich J.E."/>
            <person name="Wang C.C.C."/>
        </authorList>
    </citation>
    <scope>NUCLEOTIDE SEQUENCE [LARGE SCALE GENOMIC DNA]</scope>
    <source>
        <strain evidence="1 2">IMV 1140</strain>
    </source>
</reference>
<name>A0ACC3AUD7_9EURO</name>
<accession>A0ACC3AUD7</accession>
<evidence type="ECO:0000313" key="1">
    <source>
        <dbReference type="EMBL" id="KAK1141361.1"/>
    </source>
</evidence>
<evidence type="ECO:0000313" key="2">
    <source>
        <dbReference type="Proteomes" id="UP001177260"/>
    </source>
</evidence>
<gene>
    <name evidence="1" type="primary">KRE9</name>
    <name evidence="1" type="ORF">N8T08_009152</name>
</gene>
<sequence>MKVTRLLFLACTVLQTALADIEFTEPAPGTVLEAGHVVTAHWKDSGASPRISELVQYDLYLCALWDTPGADEEVALLVQGGVFARGNSVSFQLNPDVSGEEPEAYFLKMIASGPDVSVVSLSPQFTLTGITGRDNGAFQDLRKRQAVGAYTIPYHLQTGPTRYAPMAKKPGSTIPAKLPTPQFPTSAYSVATAYLPAPTVQATMSADRTYSVVSIENTASPAPHPEDAEMKKFLARWKD</sequence>
<dbReference type="EMBL" id="JAOPJF010000065">
    <property type="protein sequence ID" value="KAK1141361.1"/>
    <property type="molecule type" value="Genomic_DNA"/>
</dbReference>
<dbReference type="Proteomes" id="UP001177260">
    <property type="component" value="Unassembled WGS sequence"/>
</dbReference>
<proteinExistence type="predicted"/>
<organism evidence="1 2">
    <name type="scientific">Aspergillus melleus</name>
    <dbReference type="NCBI Taxonomy" id="138277"/>
    <lineage>
        <taxon>Eukaryota</taxon>
        <taxon>Fungi</taxon>
        <taxon>Dikarya</taxon>
        <taxon>Ascomycota</taxon>
        <taxon>Pezizomycotina</taxon>
        <taxon>Eurotiomycetes</taxon>
        <taxon>Eurotiomycetidae</taxon>
        <taxon>Eurotiales</taxon>
        <taxon>Aspergillaceae</taxon>
        <taxon>Aspergillus</taxon>
        <taxon>Aspergillus subgen. Circumdati</taxon>
    </lineage>
</organism>